<feature type="domain" description="DUF1468" evidence="2">
    <location>
        <begin position="9"/>
        <end position="140"/>
    </location>
</feature>
<evidence type="ECO:0000313" key="4">
    <source>
        <dbReference type="Proteomes" id="UP001500339"/>
    </source>
</evidence>
<gene>
    <name evidence="3" type="ORF">GCM10008905_17890</name>
</gene>
<evidence type="ECO:0000256" key="1">
    <source>
        <dbReference type="SAM" id="Phobius"/>
    </source>
</evidence>
<organism evidence="3 4">
    <name type="scientific">Clostridium malenominatum</name>
    <dbReference type="NCBI Taxonomy" id="1539"/>
    <lineage>
        <taxon>Bacteria</taxon>
        <taxon>Bacillati</taxon>
        <taxon>Bacillota</taxon>
        <taxon>Clostridia</taxon>
        <taxon>Eubacteriales</taxon>
        <taxon>Clostridiaceae</taxon>
        <taxon>Clostridium</taxon>
    </lineage>
</organism>
<evidence type="ECO:0000259" key="2">
    <source>
        <dbReference type="Pfam" id="PF07331"/>
    </source>
</evidence>
<feature type="transmembrane region" description="Helical" evidence="1">
    <location>
        <begin position="6"/>
        <end position="26"/>
    </location>
</feature>
<dbReference type="Pfam" id="PF07331">
    <property type="entry name" value="TctB"/>
    <property type="match status" value="1"/>
</dbReference>
<dbReference type="EMBL" id="BAAACF010000001">
    <property type="protein sequence ID" value="GAA0724260.1"/>
    <property type="molecule type" value="Genomic_DNA"/>
</dbReference>
<dbReference type="Proteomes" id="UP001500339">
    <property type="component" value="Unassembled WGS sequence"/>
</dbReference>
<keyword evidence="1" id="KW-0472">Membrane</keyword>
<evidence type="ECO:0000313" key="3">
    <source>
        <dbReference type="EMBL" id="GAA0724260.1"/>
    </source>
</evidence>
<accession>A0ABP3U4K5</accession>
<keyword evidence="4" id="KW-1185">Reference proteome</keyword>
<feature type="transmembrane region" description="Helical" evidence="1">
    <location>
        <begin position="116"/>
        <end position="135"/>
    </location>
</feature>
<feature type="transmembrane region" description="Helical" evidence="1">
    <location>
        <begin position="82"/>
        <end position="109"/>
    </location>
</feature>
<reference evidence="4" key="1">
    <citation type="journal article" date="2019" name="Int. J. Syst. Evol. Microbiol.">
        <title>The Global Catalogue of Microorganisms (GCM) 10K type strain sequencing project: providing services to taxonomists for standard genome sequencing and annotation.</title>
        <authorList>
            <consortium name="The Broad Institute Genomics Platform"/>
            <consortium name="The Broad Institute Genome Sequencing Center for Infectious Disease"/>
            <person name="Wu L."/>
            <person name="Ma J."/>
        </authorList>
    </citation>
    <scope>NUCLEOTIDE SEQUENCE [LARGE SCALE GENOMIC DNA]</scope>
    <source>
        <strain evidence="4">JCM 1405</strain>
    </source>
</reference>
<dbReference type="InterPro" id="IPR009936">
    <property type="entry name" value="DUF1468"/>
</dbReference>
<proteinExistence type="predicted"/>
<feature type="transmembrane region" description="Helical" evidence="1">
    <location>
        <begin position="33"/>
        <end position="50"/>
    </location>
</feature>
<sequence length="145" mass="16511">MKRDNYILAGILSAITVVFFILTLRLPDKARTYPLFILGLLTFLIIVFLIDTNIRAKKESGKSEPLFKDFQKKQFTIVFSSAAAYVILMDVLGYFTSTMIYIVFCLVALKVKRSKSMLITLGFSAFIYLVFVYLLKVPLPKGFLV</sequence>
<comment type="caution">
    <text evidence="3">The sequence shown here is derived from an EMBL/GenBank/DDBJ whole genome shotgun (WGS) entry which is preliminary data.</text>
</comment>
<keyword evidence="1" id="KW-1133">Transmembrane helix</keyword>
<name>A0ABP3U4K5_9CLOT</name>
<keyword evidence="1" id="KW-0812">Transmembrane</keyword>
<dbReference type="RefSeq" id="WP_343768955.1">
    <property type="nucleotide sequence ID" value="NZ_BAAACF010000001.1"/>
</dbReference>
<protein>
    <submittedName>
        <fullName evidence="3">Tripartite tricarboxylate transporter TctB family protein</fullName>
    </submittedName>
</protein>